<evidence type="ECO:0000256" key="3">
    <source>
        <dbReference type="ARBA" id="ARBA00023163"/>
    </source>
</evidence>
<dbReference type="SUPFAM" id="SSF51215">
    <property type="entry name" value="Regulatory protein AraC"/>
    <property type="match status" value="1"/>
</dbReference>
<dbReference type="RefSeq" id="WP_221232737.1">
    <property type="nucleotide sequence ID" value="NZ_JACHOV010000021.1"/>
</dbReference>
<dbReference type="Pfam" id="PF02311">
    <property type="entry name" value="AraC_binding"/>
    <property type="match status" value="1"/>
</dbReference>
<dbReference type="Gene3D" id="1.10.10.60">
    <property type="entry name" value="Homeodomain-like"/>
    <property type="match status" value="1"/>
</dbReference>
<dbReference type="PROSITE" id="PS01124">
    <property type="entry name" value="HTH_ARAC_FAMILY_2"/>
    <property type="match status" value="1"/>
</dbReference>
<keyword evidence="3" id="KW-0804">Transcription</keyword>
<protein>
    <submittedName>
        <fullName evidence="5">AraC-like DNA-binding protein</fullName>
    </submittedName>
</protein>
<evidence type="ECO:0000259" key="4">
    <source>
        <dbReference type="PROSITE" id="PS01124"/>
    </source>
</evidence>
<dbReference type="AlphaFoldDB" id="A0A840HY93"/>
<keyword evidence="1" id="KW-0805">Transcription regulation</keyword>
<dbReference type="PANTHER" id="PTHR46796">
    <property type="entry name" value="HTH-TYPE TRANSCRIPTIONAL ACTIVATOR RHAS-RELATED"/>
    <property type="match status" value="1"/>
</dbReference>
<evidence type="ECO:0000256" key="2">
    <source>
        <dbReference type="ARBA" id="ARBA00023125"/>
    </source>
</evidence>
<dbReference type="GO" id="GO:0003700">
    <property type="term" value="F:DNA-binding transcription factor activity"/>
    <property type="evidence" value="ECO:0007669"/>
    <property type="project" value="InterPro"/>
</dbReference>
<evidence type="ECO:0000313" key="5">
    <source>
        <dbReference type="EMBL" id="MBB4642963.1"/>
    </source>
</evidence>
<dbReference type="InterPro" id="IPR050204">
    <property type="entry name" value="AraC_XylS_family_regulators"/>
</dbReference>
<feature type="domain" description="HTH araC/xylS-type" evidence="4">
    <location>
        <begin position="186"/>
        <end position="283"/>
    </location>
</feature>
<comment type="caution">
    <text evidence="5">The sequence shown here is derived from an EMBL/GenBank/DDBJ whole genome shotgun (WGS) entry which is preliminary data.</text>
</comment>
<dbReference type="Proteomes" id="UP000575068">
    <property type="component" value="Unassembled WGS sequence"/>
</dbReference>
<reference evidence="5 6" key="1">
    <citation type="submission" date="2020-08" db="EMBL/GenBank/DDBJ databases">
        <title>Genomic Encyclopedia of Type Strains, Phase IV (KMG-IV): sequencing the most valuable type-strain genomes for metagenomic binning, comparative biology and taxonomic classification.</title>
        <authorList>
            <person name="Goeker M."/>
        </authorList>
    </citation>
    <scope>NUCLEOTIDE SEQUENCE [LARGE SCALE GENOMIC DNA]</scope>
    <source>
        <strain evidence="5 6">DSM 7465</strain>
    </source>
</reference>
<dbReference type="PANTHER" id="PTHR46796:SF2">
    <property type="entry name" value="TRANSCRIPTIONAL REGULATORY PROTEIN"/>
    <property type="match status" value="1"/>
</dbReference>
<accession>A0A840HY93</accession>
<dbReference type="InterPro" id="IPR018060">
    <property type="entry name" value="HTH_AraC"/>
</dbReference>
<dbReference type="SUPFAM" id="SSF46689">
    <property type="entry name" value="Homeodomain-like"/>
    <property type="match status" value="2"/>
</dbReference>
<keyword evidence="6" id="KW-1185">Reference proteome</keyword>
<proteinExistence type="predicted"/>
<evidence type="ECO:0000313" key="6">
    <source>
        <dbReference type="Proteomes" id="UP000575068"/>
    </source>
</evidence>
<dbReference type="EMBL" id="JACHOV010000021">
    <property type="protein sequence ID" value="MBB4642963.1"/>
    <property type="molecule type" value="Genomic_DNA"/>
</dbReference>
<evidence type="ECO:0000256" key="1">
    <source>
        <dbReference type="ARBA" id="ARBA00023015"/>
    </source>
</evidence>
<dbReference type="Pfam" id="PF12833">
    <property type="entry name" value="HTH_18"/>
    <property type="match status" value="1"/>
</dbReference>
<dbReference type="SMART" id="SM00342">
    <property type="entry name" value="HTH_ARAC"/>
    <property type="match status" value="1"/>
</dbReference>
<sequence length="284" mass="30935">MCNQGSNMTDERKLDVVSIGRSDVLSGIETMVGKYLTHKFKPHAHAEFVIGLIDEGVHSVWCRGEHHFATASTIVTMHPGDIHHGGAAEENGWVQRMIYVDETVMAEMTSDNFGRQPGSLPNFKQTFWAEPNLAEAFKDLHKVVHSSPLTLARDSALQALLQIVLGHLSPSLVQESGFRRAPASMSAVRDYLHANANNDVSLSELCGISGLGRRQTIDAFKRHFGLPPHAYHLILKVNSAKRLLIAGVSTAEVAATVGFADQSHLTRHFRAIVGATPGAYKTAA</sequence>
<dbReference type="InterPro" id="IPR009057">
    <property type="entry name" value="Homeodomain-like_sf"/>
</dbReference>
<keyword evidence="2 5" id="KW-0238">DNA-binding</keyword>
<dbReference type="InterPro" id="IPR003313">
    <property type="entry name" value="AraC-bd"/>
</dbReference>
<dbReference type="InterPro" id="IPR037923">
    <property type="entry name" value="HTH-like"/>
</dbReference>
<name>A0A840HY93_9SPHN</name>
<organism evidence="5 6">
    <name type="scientific">Rhizorhapis suberifaciens</name>
    <name type="common">corky root of lettuce</name>
    <dbReference type="NCBI Taxonomy" id="13656"/>
    <lineage>
        <taxon>Bacteria</taxon>
        <taxon>Pseudomonadati</taxon>
        <taxon>Pseudomonadota</taxon>
        <taxon>Alphaproteobacteria</taxon>
        <taxon>Sphingomonadales</taxon>
        <taxon>Sphingomonadaceae</taxon>
        <taxon>Rhizorhapis</taxon>
    </lineage>
</organism>
<gene>
    <name evidence="5" type="ORF">HNQ99_003301</name>
</gene>
<dbReference type="GO" id="GO:0043565">
    <property type="term" value="F:sequence-specific DNA binding"/>
    <property type="evidence" value="ECO:0007669"/>
    <property type="project" value="InterPro"/>
</dbReference>